<evidence type="ECO:0000313" key="1">
    <source>
        <dbReference type="EMBL" id="MPM31139.1"/>
    </source>
</evidence>
<comment type="caution">
    <text evidence="1">The sequence shown here is derived from an EMBL/GenBank/DDBJ whole genome shotgun (WGS) entry which is preliminary data.</text>
</comment>
<dbReference type="EMBL" id="VSSQ01005988">
    <property type="protein sequence ID" value="MPM31139.1"/>
    <property type="molecule type" value="Genomic_DNA"/>
</dbReference>
<dbReference type="AlphaFoldDB" id="A0A644YS38"/>
<gene>
    <name evidence="1" type="ORF">SDC9_77692</name>
</gene>
<organism evidence="1">
    <name type="scientific">bioreactor metagenome</name>
    <dbReference type="NCBI Taxonomy" id="1076179"/>
    <lineage>
        <taxon>unclassified sequences</taxon>
        <taxon>metagenomes</taxon>
        <taxon>ecological metagenomes</taxon>
    </lineage>
</organism>
<reference evidence="1" key="1">
    <citation type="submission" date="2019-08" db="EMBL/GenBank/DDBJ databases">
        <authorList>
            <person name="Kucharzyk K."/>
            <person name="Murdoch R.W."/>
            <person name="Higgins S."/>
            <person name="Loffler F."/>
        </authorList>
    </citation>
    <scope>NUCLEOTIDE SEQUENCE</scope>
</reference>
<name>A0A644YS38_9ZZZZ</name>
<accession>A0A644YS38</accession>
<proteinExistence type="predicted"/>
<sequence length="40" mass="4563">MVKLLCETVENLGGRGEYAVFPAEDIELPPNPDRRQFDDQ</sequence>
<protein>
    <submittedName>
        <fullName evidence="1">Uncharacterized protein</fullName>
    </submittedName>
</protein>